<feature type="transmembrane region" description="Helical" evidence="4">
    <location>
        <begin position="290"/>
        <end position="312"/>
    </location>
</feature>
<keyword evidence="1 4" id="KW-0812">Transmembrane</keyword>
<accession>A0A917C7H5</accession>
<evidence type="ECO:0000256" key="4">
    <source>
        <dbReference type="SAM" id="Phobius"/>
    </source>
</evidence>
<feature type="transmembrane region" description="Helical" evidence="4">
    <location>
        <begin position="179"/>
        <end position="200"/>
    </location>
</feature>
<dbReference type="Pfam" id="PF07690">
    <property type="entry name" value="MFS_1"/>
    <property type="match status" value="1"/>
</dbReference>
<dbReference type="CDD" id="cd17370">
    <property type="entry name" value="MFS_MJ1317_like"/>
    <property type="match status" value="1"/>
</dbReference>
<organism evidence="6 7">
    <name type="scientific">Azorhizobium oxalatiphilum</name>
    <dbReference type="NCBI Taxonomy" id="980631"/>
    <lineage>
        <taxon>Bacteria</taxon>
        <taxon>Pseudomonadati</taxon>
        <taxon>Pseudomonadota</taxon>
        <taxon>Alphaproteobacteria</taxon>
        <taxon>Hyphomicrobiales</taxon>
        <taxon>Xanthobacteraceae</taxon>
        <taxon>Azorhizobium</taxon>
    </lineage>
</organism>
<keyword evidence="3 4" id="KW-0472">Membrane</keyword>
<feature type="transmembrane region" description="Helical" evidence="4">
    <location>
        <begin position="91"/>
        <end position="115"/>
    </location>
</feature>
<evidence type="ECO:0000256" key="2">
    <source>
        <dbReference type="ARBA" id="ARBA00022989"/>
    </source>
</evidence>
<feature type="transmembrane region" description="Helical" evidence="4">
    <location>
        <begin position="349"/>
        <end position="371"/>
    </location>
</feature>
<feature type="transmembrane region" description="Helical" evidence="4">
    <location>
        <begin position="221"/>
        <end position="241"/>
    </location>
</feature>
<evidence type="ECO:0000256" key="1">
    <source>
        <dbReference type="ARBA" id="ARBA00022692"/>
    </source>
</evidence>
<evidence type="ECO:0000313" key="7">
    <source>
        <dbReference type="Proteomes" id="UP000606044"/>
    </source>
</evidence>
<dbReference type="RefSeq" id="WP_188581873.1">
    <property type="nucleotide sequence ID" value="NZ_BMCT01000006.1"/>
</dbReference>
<dbReference type="EMBL" id="BMCT01000006">
    <property type="protein sequence ID" value="GGF76037.1"/>
    <property type="molecule type" value="Genomic_DNA"/>
</dbReference>
<feature type="transmembrane region" description="Helical" evidence="4">
    <location>
        <begin position="15"/>
        <end position="34"/>
    </location>
</feature>
<dbReference type="Gene3D" id="1.20.1250.20">
    <property type="entry name" value="MFS general substrate transporter like domains"/>
    <property type="match status" value="2"/>
</dbReference>
<feature type="transmembrane region" description="Helical" evidence="4">
    <location>
        <begin position="318"/>
        <end position="337"/>
    </location>
</feature>
<keyword evidence="7" id="KW-1185">Reference proteome</keyword>
<dbReference type="SUPFAM" id="SSF103473">
    <property type="entry name" value="MFS general substrate transporter"/>
    <property type="match status" value="1"/>
</dbReference>
<proteinExistence type="predicted"/>
<reference evidence="6" key="2">
    <citation type="submission" date="2020-09" db="EMBL/GenBank/DDBJ databases">
        <authorList>
            <person name="Sun Q."/>
            <person name="Sedlacek I."/>
        </authorList>
    </citation>
    <scope>NUCLEOTIDE SEQUENCE</scope>
    <source>
        <strain evidence="6">CCM 7897</strain>
    </source>
</reference>
<dbReference type="InterPro" id="IPR020846">
    <property type="entry name" value="MFS_dom"/>
</dbReference>
<dbReference type="PANTHER" id="PTHR23518:SF2">
    <property type="entry name" value="MAJOR FACILITATOR SUPERFAMILY TRANSPORTER"/>
    <property type="match status" value="1"/>
</dbReference>
<feature type="transmembrane region" description="Helical" evidence="4">
    <location>
        <begin position="377"/>
        <end position="397"/>
    </location>
</feature>
<dbReference type="InterPro" id="IPR011701">
    <property type="entry name" value="MFS"/>
</dbReference>
<comment type="caution">
    <text evidence="6">The sequence shown here is derived from an EMBL/GenBank/DDBJ whole genome shotgun (WGS) entry which is preliminary data.</text>
</comment>
<reference evidence="6" key="1">
    <citation type="journal article" date="2014" name="Int. J. Syst. Evol. Microbiol.">
        <title>Complete genome sequence of Corynebacterium casei LMG S-19264T (=DSM 44701T), isolated from a smear-ripened cheese.</title>
        <authorList>
            <consortium name="US DOE Joint Genome Institute (JGI-PGF)"/>
            <person name="Walter F."/>
            <person name="Albersmeier A."/>
            <person name="Kalinowski J."/>
            <person name="Ruckert C."/>
        </authorList>
    </citation>
    <scope>NUCLEOTIDE SEQUENCE</scope>
    <source>
        <strain evidence="6">CCM 7897</strain>
    </source>
</reference>
<dbReference type="AlphaFoldDB" id="A0A917C7H5"/>
<feature type="transmembrane region" description="Helical" evidence="4">
    <location>
        <begin position="46"/>
        <end position="71"/>
    </location>
</feature>
<dbReference type="InterPro" id="IPR036259">
    <property type="entry name" value="MFS_trans_sf"/>
</dbReference>
<dbReference type="PANTHER" id="PTHR23518">
    <property type="entry name" value="C-METHYLTRANSFERASE"/>
    <property type="match status" value="1"/>
</dbReference>
<feature type="transmembrane region" description="Helical" evidence="4">
    <location>
        <begin position="253"/>
        <end position="278"/>
    </location>
</feature>
<evidence type="ECO:0000256" key="3">
    <source>
        <dbReference type="ARBA" id="ARBA00023136"/>
    </source>
</evidence>
<feature type="transmembrane region" description="Helical" evidence="4">
    <location>
        <begin position="154"/>
        <end position="173"/>
    </location>
</feature>
<protein>
    <submittedName>
        <fullName evidence="6">MFS transporter</fullName>
    </submittedName>
</protein>
<keyword evidence="2 4" id="KW-1133">Transmembrane helix</keyword>
<dbReference type="GO" id="GO:0022857">
    <property type="term" value="F:transmembrane transporter activity"/>
    <property type="evidence" value="ECO:0007669"/>
    <property type="project" value="InterPro"/>
</dbReference>
<gene>
    <name evidence="6" type="ORF">GCM10007301_40050</name>
</gene>
<name>A0A917C7H5_9HYPH</name>
<sequence>MPSPSPASLDTRRTAARIPGTVWVLGVVSLLMDVSSEMIQTLLPFYLVGTLGASAAMVGFIEGLSVAIAATTKLFSGVIADWTGRRKPLAVLGYGLGAVSKLIFPLAASVGWIVAAKAIDRVGKGIRGTPRDALIADVTPPELRGASFGLRKSLDTVGGFVGPLAAIGLMLLFASDVLAVYWVAVVPAMLAVALLAFGVREPEVGRPQERKERPRLADAMLLNRAVWLAIGIACLLTAARFSEAFLLLKAQDAGFAVAWVPITMVVMHAVYGLTAYPVGRLSDAIGRSGLLFVSLVLLVLAYGALAFAGSIATFLAGIILWGLHMGFSQGLLATLIADAAPKALRGTAFGVFNLLTGVVVLAGNVAAGLIWDAHGATATFLTGAGVTVCAMAALALIRLTARPSA</sequence>
<dbReference type="Proteomes" id="UP000606044">
    <property type="component" value="Unassembled WGS sequence"/>
</dbReference>
<evidence type="ECO:0000313" key="6">
    <source>
        <dbReference type="EMBL" id="GGF76037.1"/>
    </source>
</evidence>
<feature type="domain" description="Major facilitator superfamily (MFS) profile" evidence="5">
    <location>
        <begin position="21"/>
        <end position="402"/>
    </location>
</feature>
<dbReference type="PROSITE" id="PS50850">
    <property type="entry name" value="MFS"/>
    <property type="match status" value="1"/>
</dbReference>
<evidence type="ECO:0000259" key="5">
    <source>
        <dbReference type="PROSITE" id="PS50850"/>
    </source>
</evidence>